<keyword evidence="2" id="KW-1133">Transmembrane helix</keyword>
<name>A0AAW2JLM7_9LAMI</name>
<sequence length="93" mass="9847">WLAVSSDKGTVHVFSLKATSGNAGSERSTSPPGPNPSVATSSSSLSFIKGIGFLEVGHFLVDDILNTVVFLHGLMTSGLVLLIKFHCLKSFRE</sequence>
<evidence type="ECO:0000256" key="1">
    <source>
        <dbReference type="SAM" id="MobiDB-lite"/>
    </source>
</evidence>
<feature type="non-terminal residue" evidence="3">
    <location>
        <position position="1"/>
    </location>
</feature>
<organism evidence="3">
    <name type="scientific">Sesamum angustifolium</name>
    <dbReference type="NCBI Taxonomy" id="2727405"/>
    <lineage>
        <taxon>Eukaryota</taxon>
        <taxon>Viridiplantae</taxon>
        <taxon>Streptophyta</taxon>
        <taxon>Embryophyta</taxon>
        <taxon>Tracheophyta</taxon>
        <taxon>Spermatophyta</taxon>
        <taxon>Magnoliopsida</taxon>
        <taxon>eudicotyledons</taxon>
        <taxon>Gunneridae</taxon>
        <taxon>Pentapetalae</taxon>
        <taxon>asterids</taxon>
        <taxon>lamiids</taxon>
        <taxon>Lamiales</taxon>
        <taxon>Pedaliaceae</taxon>
        <taxon>Sesamum</taxon>
    </lineage>
</organism>
<evidence type="ECO:0000313" key="3">
    <source>
        <dbReference type="EMBL" id="KAL0295444.1"/>
    </source>
</evidence>
<evidence type="ECO:0000256" key="2">
    <source>
        <dbReference type="SAM" id="Phobius"/>
    </source>
</evidence>
<keyword evidence="2" id="KW-0812">Transmembrane</keyword>
<comment type="caution">
    <text evidence="3">The sequence shown here is derived from an EMBL/GenBank/DDBJ whole genome shotgun (WGS) entry which is preliminary data.</text>
</comment>
<gene>
    <name evidence="3" type="ORF">Sangu_3199000</name>
</gene>
<feature type="non-terminal residue" evidence="3">
    <location>
        <position position="93"/>
    </location>
</feature>
<dbReference type="AlphaFoldDB" id="A0AAW2JLM7"/>
<accession>A0AAW2JLM7</accession>
<dbReference type="EMBL" id="JACGWK010000701">
    <property type="protein sequence ID" value="KAL0295444.1"/>
    <property type="molecule type" value="Genomic_DNA"/>
</dbReference>
<proteinExistence type="predicted"/>
<feature type="compositionally biased region" description="Polar residues" evidence="1">
    <location>
        <begin position="18"/>
        <end position="30"/>
    </location>
</feature>
<reference evidence="3" key="1">
    <citation type="submission" date="2020-06" db="EMBL/GenBank/DDBJ databases">
        <authorList>
            <person name="Li T."/>
            <person name="Hu X."/>
            <person name="Zhang T."/>
            <person name="Song X."/>
            <person name="Zhang H."/>
            <person name="Dai N."/>
            <person name="Sheng W."/>
            <person name="Hou X."/>
            <person name="Wei L."/>
        </authorList>
    </citation>
    <scope>NUCLEOTIDE SEQUENCE</scope>
    <source>
        <strain evidence="3">G01</strain>
        <tissue evidence="3">Leaf</tissue>
    </source>
</reference>
<reference evidence="3" key="2">
    <citation type="journal article" date="2024" name="Plant">
        <title>Genomic evolution and insights into agronomic trait innovations of Sesamum species.</title>
        <authorList>
            <person name="Miao H."/>
            <person name="Wang L."/>
            <person name="Qu L."/>
            <person name="Liu H."/>
            <person name="Sun Y."/>
            <person name="Le M."/>
            <person name="Wang Q."/>
            <person name="Wei S."/>
            <person name="Zheng Y."/>
            <person name="Lin W."/>
            <person name="Duan Y."/>
            <person name="Cao H."/>
            <person name="Xiong S."/>
            <person name="Wang X."/>
            <person name="Wei L."/>
            <person name="Li C."/>
            <person name="Ma Q."/>
            <person name="Ju M."/>
            <person name="Zhao R."/>
            <person name="Li G."/>
            <person name="Mu C."/>
            <person name="Tian Q."/>
            <person name="Mei H."/>
            <person name="Zhang T."/>
            <person name="Gao T."/>
            <person name="Zhang H."/>
        </authorList>
    </citation>
    <scope>NUCLEOTIDE SEQUENCE</scope>
    <source>
        <strain evidence="3">G01</strain>
    </source>
</reference>
<keyword evidence="2" id="KW-0472">Membrane</keyword>
<feature type="transmembrane region" description="Helical" evidence="2">
    <location>
        <begin position="64"/>
        <end position="83"/>
    </location>
</feature>
<protein>
    <submittedName>
        <fullName evidence="3">Uncharacterized protein</fullName>
    </submittedName>
</protein>
<feature type="region of interest" description="Disordered" evidence="1">
    <location>
        <begin position="18"/>
        <end position="42"/>
    </location>
</feature>